<dbReference type="Pfam" id="PF03492">
    <property type="entry name" value="Methyltransf_7"/>
    <property type="match status" value="1"/>
</dbReference>
<organism evidence="1 2">
    <name type="scientific">Protea cynaroides</name>
    <dbReference type="NCBI Taxonomy" id="273540"/>
    <lineage>
        <taxon>Eukaryota</taxon>
        <taxon>Viridiplantae</taxon>
        <taxon>Streptophyta</taxon>
        <taxon>Embryophyta</taxon>
        <taxon>Tracheophyta</taxon>
        <taxon>Spermatophyta</taxon>
        <taxon>Magnoliopsida</taxon>
        <taxon>Proteales</taxon>
        <taxon>Proteaceae</taxon>
        <taxon>Protea</taxon>
    </lineage>
</organism>
<evidence type="ECO:0000313" key="1">
    <source>
        <dbReference type="EMBL" id="KAJ4961688.1"/>
    </source>
</evidence>
<dbReference type="InterPro" id="IPR029063">
    <property type="entry name" value="SAM-dependent_MTases_sf"/>
</dbReference>
<proteinExistence type="predicted"/>
<dbReference type="InterPro" id="IPR005299">
    <property type="entry name" value="MeTrfase_7"/>
</dbReference>
<dbReference type="EMBL" id="JAMYWD010000009">
    <property type="protein sequence ID" value="KAJ4961688.1"/>
    <property type="molecule type" value="Genomic_DNA"/>
</dbReference>
<dbReference type="GO" id="GO:0008168">
    <property type="term" value="F:methyltransferase activity"/>
    <property type="evidence" value="ECO:0007669"/>
    <property type="project" value="InterPro"/>
</dbReference>
<dbReference type="Gene3D" id="3.40.50.150">
    <property type="entry name" value="Vaccinia Virus protein VP39"/>
    <property type="match status" value="2"/>
</dbReference>
<name>A0A9Q0HBH9_9MAGN</name>
<evidence type="ECO:0000313" key="2">
    <source>
        <dbReference type="Proteomes" id="UP001141806"/>
    </source>
</evidence>
<dbReference type="AlphaFoldDB" id="A0A9Q0HBH9"/>
<dbReference type="OrthoDB" id="1523883at2759"/>
<dbReference type="SUPFAM" id="SSF53335">
    <property type="entry name" value="S-adenosyl-L-methionine-dependent methyltransferases"/>
    <property type="match status" value="1"/>
</dbReference>
<reference evidence="1" key="1">
    <citation type="journal article" date="2023" name="Plant J.">
        <title>The genome of the king protea, Protea cynaroides.</title>
        <authorList>
            <person name="Chang J."/>
            <person name="Duong T.A."/>
            <person name="Schoeman C."/>
            <person name="Ma X."/>
            <person name="Roodt D."/>
            <person name="Barker N."/>
            <person name="Li Z."/>
            <person name="Van de Peer Y."/>
            <person name="Mizrachi E."/>
        </authorList>
    </citation>
    <scope>NUCLEOTIDE SEQUENCE</scope>
    <source>
        <tissue evidence="1">Young leaves</tissue>
    </source>
</reference>
<sequence>MEDEGIKPSSEAFPMNGGDGPYRYNKNSIYQKQVTNASKARIDETVAKKLDIRHPSFTNTSLRKADLGCSVVPNAFIAMQNIVEAIKLKKYFAGGVLGSFHGHLFPKASLHLVLSSSALHWISKVPKEVLDKDSCMEQGADPLWKVTKGSS</sequence>
<dbReference type="PANTHER" id="PTHR31009">
    <property type="entry name" value="S-ADENOSYL-L-METHIONINE:CARBOXYL METHYLTRANSFERASE FAMILY PROTEIN"/>
    <property type="match status" value="1"/>
</dbReference>
<keyword evidence="2" id="KW-1185">Reference proteome</keyword>
<protein>
    <submittedName>
        <fullName evidence="1">Uncharacterized protein</fullName>
    </submittedName>
</protein>
<dbReference type="Proteomes" id="UP001141806">
    <property type="component" value="Unassembled WGS sequence"/>
</dbReference>
<comment type="caution">
    <text evidence="1">The sequence shown here is derived from an EMBL/GenBank/DDBJ whole genome shotgun (WGS) entry which is preliminary data.</text>
</comment>
<gene>
    <name evidence="1" type="ORF">NE237_021598</name>
</gene>
<accession>A0A9Q0HBH9</accession>